<evidence type="ECO:0000259" key="13">
    <source>
        <dbReference type="Pfam" id="PF01494"/>
    </source>
</evidence>
<evidence type="ECO:0000256" key="5">
    <source>
        <dbReference type="ARBA" id="ARBA00022827"/>
    </source>
</evidence>
<sequence>MENLKAIVIGAGMGGLTAAIALRQAGYTVEIYDRVRELRPAGAGISLWSNGVKVLNRLGLGDKIAEIGGQMDRMAYIAKTGETLTDFSLTSIVEQVGQRPYPVSRTDLQQMLLDAYGAEQVQLNSKCVAVEQDADSATAIFEDGRRATGDVLVGADGTHSIIRTYVLGEKVERRYVGYVNWNGLVPASEDLAPKNSWVIYVGDGQRASMMPVGGDRFYFFLDVPLPKDTPHEAKNYREELAGYFKDWAEPVQRLIQRLDPEKTNRVEIHDIEPLQTLAKGRIVLLGDAGHSTAPDLGQGGCQAMEDAWVLSNLLLTTNISVADALKRYELARKDRVAEIILKARERAAMIHGKAPDKTQQWYASLAQEDGTTIKGAIAKTILKGPLR</sequence>
<dbReference type="PRINTS" id="PR00420">
    <property type="entry name" value="RNGMNOXGNASE"/>
</dbReference>
<evidence type="ECO:0000313" key="15">
    <source>
        <dbReference type="Proteomes" id="UP001600165"/>
    </source>
</evidence>
<evidence type="ECO:0000256" key="6">
    <source>
        <dbReference type="ARBA" id="ARBA00023002"/>
    </source>
</evidence>
<evidence type="ECO:0000256" key="7">
    <source>
        <dbReference type="ARBA" id="ARBA00023027"/>
    </source>
</evidence>
<keyword evidence="6" id="KW-0560">Oxidoreductase</keyword>
<dbReference type="RefSeq" id="WP_377967574.1">
    <property type="nucleotide sequence ID" value="NZ_JBHZOL010000100.1"/>
</dbReference>
<dbReference type="EC" id="1.14.13.113" evidence="10"/>
<evidence type="ECO:0000313" key="14">
    <source>
        <dbReference type="EMBL" id="MFE4108146.1"/>
    </source>
</evidence>
<organism evidence="14 15">
    <name type="scientific">Almyronema epifaneia S1</name>
    <dbReference type="NCBI Taxonomy" id="2991925"/>
    <lineage>
        <taxon>Bacteria</taxon>
        <taxon>Bacillati</taxon>
        <taxon>Cyanobacteriota</taxon>
        <taxon>Cyanophyceae</taxon>
        <taxon>Nodosilineales</taxon>
        <taxon>Nodosilineaceae</taxon>
        <taxon>Almyronema</taxon>
        <taxon>Almyronema epifaneia</taxon>
    </lineage>
</organism>
<comment type="pathway">
    <text evidence="2">Purine metabolism; urate degradation.</text>
</comment>
<keyword evidence="3" id="KW-0285">Flavoprotein</keyword>
<dbReference type="PANTHER" id="PTHR13789">
    <property type="entry name" value="MONOOXYGENASE"/>
    <property type="match status" value="1"/>
</dbReference>
<dbReference type="Gene3D" id="3.50.50.60">
    <property type="entry name" value="FAD/NAD(P)-binding domain"/>
    <property type="match status" value="1"/>
</dbReference>
<protein>
    <recommendedName>
        <fullName evidence="11">FAD-dependent urate hydroxylase</fullName>
        <ecNumber evidence="10">1.14.13.113</ecNumber>
    </recommendedName>
</protein>
<evidence type="ECO:0000256" key="1">
    <source>
        <dbReference type="ARBA" id="ARBA00001974"/>
    </source>
</evidence>
<dbReference type="EMBL" id="JBHZOL010000100">
    <property type="protein sequence ID" value="MFE4108146.1"/>
    <property type="molecule type" value="Genomic_DNA"/>
</dbReference>
<dbReference type="NCBIfam" id="NF033623">
    <property type="entry name" value="urate_HpxO"/>
    <property type="match status" value="1"/>
</dbReference>
<accession>A0ABW6IIV0</accession>
<comment type="caution">
    <text evidence="14">The sequence shown here is derived from an EMBL/GenBank/DDBJ whole genome shotgun (WGS) entry which is preliminary data.</text>
</comment>
<reference evidence="14 15" key="1">
    <citation type="submission" date="2024-10" db="EMBL/GenBank/DDBJ databases">
        <authorList>
            <person name="Ratan Roy A."/>
            <person name="Morales Sandoval P.H."/>
            <person name="De Los Santos Villalobos S."/>
            <person name="Chakraborty S."/>
            <person name="Mukherjee J."/>
        </authorList>
    </citation>
    <scope>NUCLEOTIDE SEQUENCE [LARGE SCALE GENOMIC DNA]</scope>
    <source>
        <strain evidence="14 15">S1</strain>
    </source>
</reference>
<keyword evidence="8" id="KW-0503">Monooxygenase</keyword>
<dbReference type="Pfam" id="PF01494">
    <property type="entry name" value="FAD_binding_3"/>
    <property type="match status" value="1"/>
</dbReference>
<evidence type="ECO:0000256" key="4">
    <source>
        <dbReference type="ARBA" id="ARBA00022631"/>
    </source>
</evidence>
<feature type="domain" description="FAD-binding" evidence="13">
    <location>
        <begin position="5"/>
        <end position="339"/>
    </location>
</feature>
<keyword evidence="4" id="KW-0659">Purine metabolism</keyword>
<dbReference type="InterPro" id="IPR036188">
    <property type="entry name" value="FAD/NAD-bd_sf"/>
</dbReference>
<evidence type="ECO:0000256" key="2">
    <source>
        <dbReference type="ARBA" id="ARBA00004705"/>
    </source>
</evidence>
<comment type="similarity">
    <text evidence="9">Belongs to the FAD-dependent urate hydroxylase family.</text>
</comment>
<proteinExistence type="inferred from homology"/>
<evidence type="ECO:0000256" key="12">
    <source>
        <dbReference type="ARBA" id="ARBA00047521"/>
    </source>
</evidence>
<evidence type="ECO:0000256" key="9">
    <source>
        <dbReference type="ARBA" id="ARBA00035121"/>
    </source>
</evidence>
<name>A0ABW6IIV0_9CYAN</name>
<keyword evidence="7" id="KW-0520">NAD</keyword>
<dbReference type="InterPro" id="IPR047712">
    <property type="entry name" value="HpxO"/>
</dbReference>
<comment type="cofactor">
    <cofactor evidence="1">
        <name>FAD</name>
        <dbReference type="ChEBI" id="CHEBI:57692"/>
    </cofactor>
</comment>
<evidence type="ECO:0000256" key="8">
    <source>
        <dbReference type="ARBA" id="ARBA00023033"/>
    </source>
</evidence>
<keyword evidence="5" id="KW-0274">FAD</keyword>
<dbReference type="PANTHER" id="PTHR13789:SF309">
    <property type="entry name" value="PUTATIVE (AFU_ORTHOLOGUE AFUA_6G14510)-RELATED"/>
    <property type="match status" value="1"/>
</dbReference>
<dbReference type="InterPro" id="IPR002938">
    <property type="entry name" value="FAD-bd"/>
</dbReference>
<dbReference type="Proteomes" id="UP001600165">
    <property type="component" value="Unassembled WGS sequence"/>
</dbReference>
<comment type="catalytic activity">
    <reaction evidence="12">
        <text>urate + NADH + O2 + H(+) = 5-hydroxyisourate + NAD(+) + H2O</text>
        <dbReference type="Rhea" id="RHEA:27329"/>
        <dbReference type="ChEBI" id="CHEBI:15377"/>
        <dbReference type="ChEBI" id="CHEBI:15378"/>
        <dbReference type="ChEBI" id="CHEBI:15379"/>
        <dbReference type="ChEBI" id="CHEBI:17775"/>
        <dbReference type="ChEBI" id="CHEBI:18072"/>
        <dbReference type="ChEBI" id="CHEBI:57540"/>
        <dbReference type="ChEBI" id="CHEBI:57945"/>
        <dbReference type="EC" id="1.14.13.113"/>
    </reaction>
</comment>
<keyword evidence="15" id="KW-1185">Reference proteome</keyword>
<dbReference type="SUPFAM" id="SSF51905">
    <property type="entry name" value="FAD/NAD(P)-binding domain"/>
    <property type="match status" value="1"/>
</dbReference>
<evidence type="ECO:0000256" key="11">
    <source>
        <dbReference type="ARBA" id="ARBA00035262"/>
    </source>
</evidence>
<evidence type="ECO:0000256" key="3">
    <source>
        <dbReference type="ARBA" id="ARBA00022630"/>
    </source>
</evidence>
<gene>
    <name evidence="14" type="primary">hpxO</name>
    <name evidence="14" type="ORF">ACFVKH_17825</name>
</gene>
<dbReference type="InterPro" id="IPR050493">
    <property type="entry name" value="FAD-dep_Monooxygenase_BioMet"/>
</dbReference>
<evidence type="ECO:0000256" key="10">
    <source>
        <dbReference type="ARBA" id="ARBA00035128"/>
    </source>
</evidence>